<dbReference type="AlphaFoldDB" id="A0A1X7GQ68"/>
<evidence type="ECO:0000259" key="4">
    <source>
        <dbReference type="PROSITE" id="PS50110"/>
    </source>
</evidence>
<dbReference type="InterPro" id="IPR011006">
    <property type="entry name" value="CheY-like_superfamily"/>
</dbReference>
<dbReference type="PANTHER" id="PTHR45339">
    <property type="entry name" value="HYBRID SIGNAL TRANSDUCTION HISTIDINE KINASE J"/>
    <property type="match status" value="1"/>
</dbReference>
<accession>A0A1X7GQ68</accession>
<gene>
    <name evidence="5" type="ORF">SAMN02982917_4183</name>
</gene>
<dbReference type="Proteomes" id="UP000192936">
    <property type="component" value="Unassembled WGS sequence"/>
</dbReference>
<proteinExistence type="predicted"/>
<dbReference type="PANTHER" id="PTHR45339:SF1">
    <property type="entry name" value="HYBRID SIGNAL TRANSDUCTION HISTIDINE KINASE J"/>
    <property type="match status" value="1"/>
</dbReference>
<dbReference type="EMBL" id="FXAK01000007">
    <property type="protein sequence ID" value="SMF72593.1"/>
    <property type="molecule type" value="Genomic_DNA"/>
</dbReference>
<reference evidence="5 6" key="1">
    <citation type="submission" date="2017-04" db="EMBL/GenBank/DDBJ databases">
        <authorList>
            <person name="Afonso C.L."/>
            <person name="Miller P.J."/>
            <person name="Scott M.A."/>
            <person name="Spackman E."/>
            <person name="Goraichik I."/>
            <person name="Dimitrov K.M."/>
            <person name="Suarez D.L."/>
            <person name="Swayne D.E."/>
        </authorList>
    </citation>
    <scope>NUCLEOTIDE SEQUENCE [LARGE SCALE GENOMIC DNA]</scope>
    <source>
        <strain evidence="5 6">A2P</strain>
    </source>
</reference>
<dbReference type="InterPro" id="IPR001789">
    <property type="entry name" value="Sig_transdc_resp-reg_receiver"/>
</dbReference>
<dbReference type="SUPFAM" id="SSF52172">
    <property type="entry name" value="CheY-like"/>
    <property type="match status" value="1"/>
</dbReference>
<dbReference type="CDD" id="cd17546">
    <property type="entry name" value="REC_hyHK_CKI1_RcsC-like"/>
    <property type="match status" value="1"/>
</dbReference>
<organism evidence="5 6">
    <name type="scientific">Azospirillum oryzae</name>
    <dbReference type="NCBI Taxonomy" id="286727"/>
    <lineage>
        <taxon>Bacteria</taxon>
        <taxon>Pseudomonadati</taxon>
        <taxon>Pseudomonadota</taxon>
        <taxon>Alphaproteobacteria</taxon>
        <taxon>Rhodospirillales</taxon>
        <taxon>Azospirillaceae</taxon>
        <taxon>Azospirillum</taxon>
    </lineage>
</organism>
<dbReference type="GO" id="GO:0000160">
    <property type="term" value="P:phosphorelay signal transduction system"/>
    <property type="evidence" value="ECO:0007669"/>
    <property type="project" value="UniProtKB-KW"/>
</dbReference>
<dbReference type="STRING" id="286727.SAMN02982917_4183"/>
<dbReference type="SMART" id="SM00448">
    <property type="entry name" value="REC"/>
    <property type="match status" value="1"/>
</dbReference>
<dbReference type="PROSITE" id="PS50110">
    <property type="entry name" value="RESPONSE_REGULATORY"/>
    <property type="match status" value="1"/>
</dbReference>
<protein>
    <submittedName>
        <fullName evidence="5">Response regulator receiver domain-containing protein</fullName>
    </submittedName>
</protein>
<sequence>MTQRTTKMAEKPEPVLLVSSQVALAQRCAPVLGVLARVETVAAALDRLRGGGGASGETVVLLDAPTVAAVEALARLDPAPAVVVLLPDGKGDGQTEAQDQDVAGFVAAGAQDALPAGAVTAECLRAAVSAARRRQLRENRLRLALAEAERARGEAHALLDAAGAAVAAALDPMMALTSAALESPLLPRQQDRLVAVQTAGAALRATCSALRQAGRESAVEESLTLAALASGVRAVTVESGAEECFTGDAAALRGLLSLLTAEAGASVSLALRPAGDGAELSVRRRGEARLRPLLLAAIQPALRRLQGRLLSDGPVNEAGEGMVIRIPVRRMERPAALSVLLVEDNPIGRLVAAGFFKALGHAVTTAEDGAQGLAAATEKRFDLIVMDIQMPVMDGHEASRTIRALPGEAGRVPIVALTAGTDAEDDAQCRAAGMDDCLHKPLTMDRLRAVLDRLFPGRVQVG</sequence>
<evidence type="ECO:0000256" key="3">
    <source>
        <dbReference type="PROSITE-ProRule" id="PRU00169"/>
    </source>
</evidence>
<evidence type="ECO:0000313" key="5">
    <source>
        <dbReference type="EMBL" id="SMF72593.1"/>
    </source>
</evidence>
<name>A0A1X7GQ68_9PROT</name>
<feature type="modified residue" description="4-aspartylphosphate" evidence="3">
    <location>
        <position position="387"/>
    </location>
</feature>
<evidence type="ECO:0000256" key="2">
    <source>
        <dbReference type="ARBA" id="ARBA00023012"/>
    </source>
</evidence>
<keyword evidence="1 3" id="KW-0597">Phosphoprotein</keyword>
<dbReference type="Pfam" id="PF00072">
    <property type="entry name" value="Response_reg"/>
    <property type="match status" value="1"/>
</dbReference>
<keyword evidence="2" id="KW-0902">Two-component regulatory system</keyword>
<evidence type="ECO:0000313" key="6">
    <source>
        <dbReference type="Proteomes" id="UP000192936"/>
    </source>
</evidence>
<dbReference type="Gene3D" id="3.40.50.2300">
    <property type="match status" value="1"/>
</dbReference>
<feature type="domain" description="Response regulatory" evidence="4">
    <location>
        <begin position="338"/>
        <end position="455"/>
    </location>
</feature>
<evidence type="ECO:0000256" key="1">
    <source>
        <dbReference type="ARBA" id="ARBA00022553"/>
    </source>
</evidence>